<feature type="domain" description="Anti-sigma K factor RskA C-terminal" evidence="2">
    <location>
        <begin position="119"/>
        <end position="238"/>
    </location>
</feature>
<keyword evidence="1" id="KW-0812">Transmembrane</keyword>
<keyword evidence="4" id="KW-1185">Reference proteome</keyword>
<name>A0A1Y5TPM8_9RHOB</name>
<protein>
    <submittedName>
        <fullName evidence="3">Anti-sigma-K factor rskA</fullName>
    </submittedName>
</protein>
<sequence length="249" mass="26412">MTDQSERSLRERLDEVVLGLACEAEVAQIEALCARDPSIARQLERSRLRFLALDETADVEAVPAGLWARISSALDAVDDGASPRTDAQDSPADQSAQILPLRPKPSVRHWRLGALGGLAASLLLAIALGWSLLGTPQPTVVAVLLDSDGQPVALVEGAPDNTTLITMLEAARVPQDRVMQVWTKPDDLGVPVSLGLLAAARSRSLSVSGLPRPRADQLYEITFEPLGGSPTNLPTGPILAKGFAKAPIR</sequence>
<proteinExistence type="predicted"/>
<keyword evidence="1" id="KW-0472">Membrane</keyword>
<feature type="transmembrane region" description="Helical" evidence="1">
    <location>
        <begin position="112"/>
        <end position="133"/>
    </location>
</feature>
<dbReference type="AlphaFoldDB" id="A0A1Y5TPM8"/>
<dbReference type="Proteomes" id="UP000193862">
    <property type="component" value="Unassembled WGS sequence"/>
</dbReference>
<organism evidence="3 4">
    <name type="scientific">Aquimixticola soesokkakensis</name>
    <dbReference type="NCBI Taxonomy" id="1519096"/>
    <lineage>
        <taxon>Bacteria</taxon>
        <taxon>Pseudomonadati</taxon>
        <taxon>Pseudomonadota</taxon>
        <taxon>Alphaproteobacteria</taxon>
        <taxon>Rhodobacterales</taxon>
        <taxon>Paracoccaceae</taxon>
        <taxon>Aquimixticola</taxon>
    </lineage>
</organism>
<accession>A0A1Y5TPM8</accession>
<dbReference type="RefSeq" id="WP_085837905.1">
    <property type="nucleotide sequence ID" value="NZ_FWFS01000013.1"/>
</dbReference>
<dbReference type="EMBL" id="FWFS01000013">
    <property type="protein sequence ID" value="SLN66770.1"/>
    <property type="molecule type" value="Genomic_DNA"/>
</dbReference>
<dbReference type="OrthoDB" id="9816387at2"/>
<evidence type="ECO:0000259" key="2">
    <source>
        <dbReference type="Pfam" id="PF10099"/>
    </source>
</evidence>
<dbReference type="InterPro" id="IPR018764">
    <property type="entry name" value="RskA_C"/>
</dbReference>
<evidence type="ECO:0000256" key="1">
    <source>
        <dbReference type="SAM" id="Phobius"/>
    </source>
</evidence>
<evidence type="ECO:0000313" key="4">
    <source>
        <dbReference type="Proteomes" id="UP000193862"/>
    </source>
</evidence>
<evidence type="ECO:0000313" key="3">
    <source>
        <dbReference type="EMBL" id="SLN66770.1"/>
    </source>
</evidence>
<gene>
    <name evidence="3" type="ORF">AQS8620_03101</name>
</gene>
<reference evidence="3 4" key="1">
    <citation type="submission" date="2017-03" db="EMBL/GenBank/DDBJ databases">
        <authorList>
            <person name="Afonso C.L."/>
            <person name="Miller P.J."/>
            <person name="Scott M.A."/>
            <person name="Spackman E."/>
            <person name="Goraichik I."/>
            <person name="Dimitrov K.M."/>
            <person name="Suarez D.L."/>
            <person name="Swayne D.E."/>
        </authorList>
    </citation>
    <scope>NUCLEOTIDE SEQUENCE [LARGE SCALE GENOMIC DNA]</scope>
    <source>
        <strain evidence="3 4">CECT 8620</strain>
    </source>
</reference>
<keyword evidence="1" id="KW-1133">Transmembrane helix</keyword>
<dbReference type="GO" id="GO:0005886">
    <property type="term" value="C:plasma membrane"/>
    <property type="evidence" value="ECO:0007669"/>
    <property type="project" value="InterPro"/>
</dbReference>
<dbReference type="Pfam" id="PF10099">
    <property type="entry name" value="RskA_C"/>
    <property type="match status" value="1"/>
</dbReference>